<evidence type="ECO:0000313" key="1">
    <source>
        <dbReference type="EMBL" id="KAJ2901045.1"/>
    </source>
</evidence>
<organism evidence="1 2">
    <name type="scientific">Coemansia aciculifera</name>
    <dbReference type="NCBI Taxonomy" id="417176"/>
    <lineage>
        <taxon>Eukaryota</taxon>
        <taxon>Fungi</taxon>
        <taxon>Fungi incertae sedis</taxon>
        <taxon>Zoopagomycota</taxon>
        <taxon>Kickxellomycotina</taxon>
        <taxon>Kickxellomycetes</taxon>
        <taxon>Kickxellales</taxon>
        <taxon>Kickxellaceae</taxon>
        <taxon>Coemansia</taxon>
    </lineage>
</organism>
<dbReference type="EMBL" id="JANBVB010000001">
    <property type="protein sequence ID" value="KAJ2901045.1"/>
    <property type="molecule type" value="Genomic_DNA"/>
</dbReference>
<sequence length="584" mass="66192">MHGLSAFQLLPEQAVKAIVGFLAGETRQLAGDELRYPDDFRKRLLPLLSVCHVFRAYVHALFCENYKVYLVDSYCHISSLLWPSQSLEPKEPGYPSHNLAKKLTLCLDPWTVYTGRAIAQLLSPPYDGGAFPLVRDFSLYFSVGPEEYWEYDSSAYDHYYFERRGYAQPQKTRMEYPPNTASNVAAFVQRVREMAPGVRTIRVEASINADILLRSLCAHTTDLAQQLSDINKARTMITRRSTVLVEYLNLDSIRNLVRVEYDTKNPSSRIISLIRRNAQTLQYIDLMAVEPIPADELIQDPDGGGDWVEYPCLQTLKLDGQNRGSFWQGDVVSTAVPFPSLCHLSIGRDYPFEDDVLFRGNSATLEYLDIGVDAKMVALLKRHNVFTPTGHPRLRHVNICLCEKINPNDSAARFEQLQFALSIAPDASVRGISGLYKLDRGLSLLGSCANIQTLSLPGIQPSIWDVMDIIKSLPLLSYLKTQAPVLRPFPQEMSMNGLADYVRSTYAQMGSCFQRWDFTVAYTKKHPKLTTCMLLLALACPNFDLPRPCYLSPRSWYINEMRNQIKSDGFSQDAPRLLRWLGNK</sequence>
<comment type="caution">
    <text evidence="1">The sequence shown here is derived from an EMBL/GenBank/DDBJ whole genome shotgun (WGS) entry which is preliminary data.</text>
</comment>
<gene>
    <name evidence="1" type="ORF">IWW38_000009</name>
</gene>
<protein>
    <submittedName>
        <fullName evidence="1">Uncharacterized protein</fullName>
    </submittedName>
</protein>
<name>A0ACC1M9Y4_9FUNG</name>
<proteinExistence type="predicted"/>
<keyword evidence="2" id="KW-1185">Reference proteome</keyword>
<accession>A0ACC1M9Y4</accession>
<dbReference type="Proteomes" id="UP001139981">
    <property type="component" value="Unassembled WGS sequence"/>
</dbReference>
<reference evidence="1" key="1">
    <citation type="submission" date="2022-07" db="EMBL/GenBank/DDBJ databases">
        <title>Phylogenomic reconstructions and comparative analyses of Kickxellomycotina fungi.</title>
        <authorList>
            <person name="Reynolds N.K."/>
            <person name="Stajich J.E."/>
            <person name="Barry K."/>
            <person name="Grigoriev I.V."/>
            <person name="Crous P."/>
            <person name="Smith M.E."/>
        </authorList>
    </citation>
    <scope>NUCLEOTIDE SEQUENCE</scope>
    <source>
        <strain evidence="1">CBS 190363</strain>
    </source>
</reference>
<evidence type="ECO:0000313" key="2">
    <source>
        <dbReference type="Proteomes" id="UP001139981"/>
    </source>
</evidence>